<keyword evidence="11" id="KW-1185">Reference proteome</keyword>
<dbReference type="Proteomes" id="UP000332515">
    <property type="component" value="Unassembled WGS sequence"/>
</dbReference>
<evidence type="ECO:0000256" key="8">
    <source>
        <dbReference type="SAM" id="Phobius"/>
    </source>
</evidence>
<comment type="subcellular location">
    <subcellularLocation>
        <location evidence="2">Cell membrane</location>
    </subcellularLocation>
    <subcellularLocation>
        <location evidence="1">Membrane</location>
        <topology evidence="1">Single-pass membrane protein</topology>
    </subcellularLocation>
</comment>
<evidence type="ECO:0000256" key="5">
    <source>
        <dbReference type="ARBA" id="ARBA00023136"/>
    </source>
</evidence>
<evidence type="ECO:0000256" key="2">
    <source>
        <dbReference type="ARBA" id="ARBA00004236"/>
    </source>
</evidence>
<keyword evidence="5 8" id="KW-0472">Membrane</keyword>
<evidence type="ECO:0000313" key="10">
    <source>
        <dbReference type="EMBL" id="MQT14577.1"/>
    </source>
</evidence>
<gene>
    <name evidence="10" type="ORF">F0357_18345</name>
</gene>
<dbReference type="CDD" id="cd03399">
    <property type="entry name" value="SPFH_flotillin"/>
    <property type="match status" value="1"/>
</dbReference>
<evidence type="ECO:0000256" key="3">
    <source>
        <dbReference type="ARBA" id="ARBA00007161"/>
    </source>
</evidence>
<feature type="transmembrane region" description="Helical" evidence="8">
    <location>
        <begin position="39"/>
        <end position="62"/>
    </location>
</feature>
<feature type="transmembrane region" description="Helical" evidence="8">
    <location>
        <begin position="6"/>
        <end position="27"/>
    </location>
</feature>
<dbReference type="InterPro" id="IPR031905">
    <property type="entry name" value="Flotillin_C"/>
</dbReference>
<organism evidence="10 11">
    <name type="scientific">Segnochrobactrum spirostomi</name>
    <dbReference type="NCBI Taxonomy" id="2608987"/>
    <lineage>
        <taxon>Bacteria</taxon>
        <taxon>Pseudomonadati</taxon>
        <taxon>Pseudomonadota</taxon>
        <taxon>Alphaproteobacteria</taxon>
        <taxon>Hyphomicrobiales</taxon>
        <taxon>Segnochrobactraceae</taxon>
        <taxon>Segnochrobactrum</taxon>
    </lineage>
</organism>
<protein>
    <submittedName>
        <fullName evidence="10">Flotillin family protein</fullName>
    </submittedName>
</protein>
<reference evidence="10 11" key="1">
    <citation type="submission" date="2019-09" db="EMBL/GenBank/DDBJ databases">
        <title>Segnochrobactrum spirostomi gen. nov., sp. nov., isolated from the ciliate Spirostomum cf. yagiui and description of a novel family, Segnochrobactraceae fam. nov. within the order Rhizobiales of the class Alphaproteobacteria.</title>
        <authorList>
            <person name="Akter S."/>
            <person name="Shazib S.U.A."/>
            <person name="Shin M.K."/>
        </authorList>
    </citation>
    <scope>NUCLEOTIDE SEQUENCE [LARGE SCALE GENOMIC DNA]</scope>
    <source>
        <strain evidence="10 11">Sp-1</strain>
    </source>
</reference>
<keyword evidence="4" id="KW-1003">Cell membrane</keyword>
<dbReference type="PANTHER" id="PTHR13806">
    <property type="entry name" value="FLOTILLIN-RELATED"/>
    <property type="match status" value="1"/>
</dbReference>
<evidence type="ECO:0000256" key="6">
    <source>
        <dbReference type="SAM" id="Coils"/>
    </source>
</evidence>
<dbReference type="GO" id="GO:0005886">
    <property type="term" value="C:plasma membrane"/>
    <property type="evidence" value="ECO:0007669"/>
    <property type="project" value="UniProtKB-SubCell"/>
</dbReference>
<keyword evidence="8" id="KW-0812">Transmembrane</keyword>
<dbReference type="Pfam" id="PF15975">
    <property type="entry name" value="Flot"/>
    <property type="match status" value="1"/>
</dbReference>
<dbReference type="SUPFAM" id="SSF117892">
    <property type="entry name" value="Band 7/SPFH domain"/>
    <property type="match status" value="1"/>
</dbReference>
<keyword evidence="6" id="KW-0175">Coiled coil</keyword>
<feature type="coiled-coil region" evidence="6">
    <location>
        <begin position="401"/>
        <end position="435"/>
    </location>
</feature>
<dbReference type="InterPro" id="IPR036013">
    <property type="entry name" value="Band_7/SPFH_dom_sf"/>
</dbReference>
<keyword evidence="8" id="KW-1133">Transmembrane helix</keyword>
<dbReference type="AlphaFoldDB" id="A0A6A7Y8B0"/>
<name>A0A6A7Y8B0_9HYPH</name>
<dbReference type="Gene3D" id="3.30.479.30">
    <property type="entry name" value="Band 7 domain"/>
    <property type="match status" value="1"/>
</dbReference>
<comment type="caution">
    <text evidence="10">The sequence shown here is derived from an EMBL/GenBank/DDBJ whole genome shotgun (WGS) entry which is preliminary data.</text>
</comment>
<evidence type="ECO:0000256" key="7">
    <source>
        <dbReference type="SAM" id="MobiDB-lite"/>
    </source>
</evidence>
<dbReference type="InterPro" id="IPR001107">
    <property type="entry name" value="Band_7"/>
</dbReference>
<evidence type="ECO:0000313" key="11">
    <source>
        <dbReference type="Proteomes" id="UP000332515"/>
    </source>
</evidence>
<dbReference type="SMART" id="SM00244">
    <property type="entry name" value="PHB"/>
    <property type="match status" value="1"/>
</dbReference>
<dbReference type="InterPro" id="IPR027705">
    <property type="entry name" value="Flotillin_fam"/>
</dbReference>
<dbReference type="EMBL" id="VWNA01000001">
    <property type="protein sequence ID" value="MQT14577.1"/>
    <property type="molecule type" value="Genomic_DNA"/>
</dbReference>
<evidence type="ECO:0000256" key="4">
    <source>
        <dbReference type="ARBA" id="ARBA00022475"/>
    </source>
</evidence>
<dbReference type="RefSeq" id="WP_153485600.1">
    <property type="nucleotide sequence ID" value="NZ_VWNA01000001.1"/>
</dbReference>
<accession>A0A6A7Y8B0</accession>
<dbReference type="Pfam" id="PF01145">
    <property type="entry name" value="Band_7"/>
    <property type="match status" value="1"/>
</dbReference>
<evidence type="ECO:0000256" key="1">
    <source>
        <dbReference type="ARBA" id="ARBA00004167"/>
    </source>
</evidence>
<proteinExistence type="inferred from homology"/>
<comment type="similarity">
    <text evidence="3">Belongs to the band 7/mec-2 family. Flotillin subfamily.</text>
</comment>
<feature type="region of interest" description="Disordered" evidence="7">
    <location>
        <begin position="704"/>
        <end position="733"/>
    </location>
</feature>
<evidence type="ECO:0000259" key="9">
    <source>
        <dbReference type="SMART" id="SM00244"/>
    </source>
</evidence>
<feature type="domain" description="Band 7" evidence="9">
    <location>
        <begin position="28"/>
        <end position="197"/>
    </location>
</feature>
<dbReference type="PANTHER" id="PTHR13806:SF31">
    <property type="entry name" value="FLOTILLIN-LIKE PROTEIN 1-RELATED"/>
    <property type="match status" value="1"/>
</dbReference>
<feature type="coiled-coil region" evidence="6">
    <location>
        <begin position="264"/>
        <end position="300"/>
    </location>
</feature>
<sequence>MSAAILGTAILWLIVIAILVVIAVYLLRWLYRRSTKETAFVRTGFGGERVVVAGGAFVIPVLHEITPVNMQVMRIEVRRGQTTALITRDRMRIDLIAEFFLRVAPAREAVSIAAQTLGRRALQPEGIRDLFEGKFAGALRTAAAEMTLEEIHEQRVAFMARVHELSRDALAMNGLELENVALVDVDQTRLEFFDPSNAFDAEGLTKLTQTIEERRKARNLIEQQTMVEIRTQNLESDRRVLEIDRENEYARLDQEREIELRRALQRTELTRERAALELQAEEARMTAAEATEKIRIAQEQALAETRILSEEEISKREIARRAAIEEAQLKTREQIEREEIALELALETERINRARDQEALDVARRTAVAIAEREHAIALARKAVEVTQAETEARRIDVLTKADLERERVAVEKKVDEARVERERQLEHLEIARRQAFEEAEIAAGEEVERARITTERGLAEARTVRDRDIRQLEIEKDKVLETAEIEKAIEIATRSKARSEAIADAEAARAKAVLAEEQSMTVREREIAERRKAVELIAATREAERERLRLTTKAVAEKDAADGFAEAQRIAARGEADAVLIRAEAAARHLEVEAAGARQANEADNLLSDAARAGRIRQALLDKIEGIVRESVKPMEKIDAIKILHVEGLGGGGGGGSKNVTDEVIDSALRYRVQAPMIDSLMKEVGIEGGSIGRMTDVLRDAKDIDSLTRNREKANGHDKADRANRDDDRDR</sequence>